<dbReference type="Gene3D" id="3.40.190.10">
    <property type="entry name" value="Periplasmic binding protein-like II"/>
    <property type="match status" value="2"/>
</dbReference>
<dbReference type="Gene3D" id="3.40.190.120">
    <property type="entry name" value="Osmoprotection protein (prox), domain 2"/>
    <property type="match status" value="1"/>
</dbReference>
<dbReference type="PROSITE" id="PS51257">
    <property type="entry name" value="PROKAR_LIPOPROTEIN"/>
    <property type="match status" value="1"/>
</dbReference>
<accession>A0A7I7XLA6</accession>
<feature type="chain" id="PRO_5038535288" evidence="1">
    <location>
        <begin position="31"/>
        <end position="285"/>
    </location>
</feature>
<evidence type="ECO:0000313" key="4">
    <source>
        <dbReference type="Proteomes" id="UP000466517"/>
    </source>
</evidence>
<name>A0A7I7XLA6_9MYCO</name>
<feature type="signal peptide" evidence="1">
    <location>
        <begin position="1"/>
        <end position="30"/>
    </location>
</feature>
<reference evidence="3 4" key="1">
    <citation type="journal article" date="2019" name="Emerg. Microbes Infect.">
        <title>Comprehensive subspecies identification of 175 nontuberculous mycobacteria species based on 7547 genomic profiles.</title>
        <authorList>
            <person name="Matsumoto Y."/>
            <person name="Kinjo T."/>
            <person name="Motooka D."/>
            <person name="Nabeya D."/>
            <person name="Jung N."/>
            <person name="Uechi K."/>
            <person name="Horii T."/>
            <person name="Iida T."/>
            <person name="Fujita J."/>
            <person name="Nakamura S."/>
        </authorList>
    </citation>
    <scope>NUCLEOTIDE SEQUENCE [LARGE SCALE GENOMIC DNA]</scope>
    <source>
        <strain evidence="3 4">JCM 13574</strain>
    </source>
</reference>
<proteinExistence type="predicted"/>
<dbReference type="AlphaFoldDB" id="A0A7I7XLA6"/>
<dbReference type="GO" id="GO:0043190">
    <property type="term" value="C:ATP-binding cassette (ABC) transporter complex"/>
    <property type="evidence" value="ECO:0007669"/>
    <property type="project" value="InterPro"/>
</dbReference>
<keyword evidence="4" id="KW-1185">Reference proteome</keyword>
<dbReference type="Proteomes" id="UP000466517">
    <property type="component" value="Chromosome"/>
</dbReference>
<organism evidence="3 4">
    <name type="scientific">Mycolicibacterium madagascariense</name>
    <dbReference type="NCBI Taxonomy" id="212765"/>
    <lineage>
        <taxon>Bacteria</taxon>
        <taxon>Bacillati</taxon>
        <taxon>Actinomycetota</taxon>
        <taxon>Actinomycetes</taxon>
        <taxon>Mycobacteriales</taxon>
        <taxon>Mycobacteriaceae</taxon>
        <taxon>Mycolicibacterium</taxon>
    </lineage>
</organism>
<dbReference type="EMBL" id="AP022610">
    <property type="protein sequence ID" value="BBZ29842.1"/>
    <property type="molecule type" value="Genomic_DNA"/>
</dbReference>
<keyword evidence="1" id="KW-0732">Signal</keyword>
<feature type="domain" description="ABC-type glycine betaine transport system substrate-binding" evidence="2">
    <location>
        <begin position="34"/>
        <end position="279"/>
    </location>
</feature>
<evidence type="ECO:0000256" key="1">
    <source>
        <dbReference type="SAM" id="SignalP"/>
    </source>
</evidence>
<sequence>MQYRGGVFTRGRLAVVGAALLVAGCGSAPAPPSLAVGAASDPESVLLANVYAAALRSYGSPAHVEVGPDPIAGLDTGGVEVAPGLTGQLLARFDPGSPARAAEQVYRTMISALPEGIGAGDYAQSAQDEPALAVLDATAQKWGTHDVTGVIGHCVGVRVGKVAGAQAPTAIGTCRLPAAIEYPDAATLVGALRSGRVDAAWTSTARPGTPDGVVVLSDRTAVIRAENVVPLYRRNELDERQVLALNEIAGELDTGSLADMLSQIGNGADPGAVADAWLAAHPLGH</sequence>
<evidence type="ECO:0000313" key="3">
    <source>
        <dbReference type="EMBL" id="BBZ29842.1"/>
    </source>
</evidence>
<dbReference type="KEGG" id="mmag:MMAD_41370"/>
<evidence type="ECO:0000259" key="2">
    <source>
        <dbReference type="Pfam" id="PF04069"/>
    </source>
</evidence>
<dbReference type="Pfam" id="PF04069">
    <property type="entry name" value="OpuAC"/>
    <property type="match status" value="1"/>
</dbReference>
<gene>
    <name evidence="3" type="ORF">MMAD_41370</name>
</gene>
<dbReference type="GO" id="GO:0022857">
    <property type="term" value="F:transmembrane transporter activity"/>
    <property type="evidence" value="ECO:0007669"/>
    <property type="project" value="InterPro"/>
</dbReference>
<protein>
    <submittedName>
        <fullName evidence="3">ABC transporter substrate-binding protein</fullName>
    </submittedName>
</protein>
<dbReference type="InterPro" id="IPR007210">
    <property type="entry name" value="ABC_Gly_betaine_transp_sub-bd"/>
</dbReference>
<dbReference type="SUPFAM" id="SSF53850">
    <property type="entry name" value="Periplasmic binding protein-like II"/>
    <property type="match status" value="1"/>
</dbReference>